<dbReference type="EMBL" id="GEGO01007670">
    <property type="protein sequence ID" value="JAR87734.1"/>
    <property type="molecule type" value="Transcribed_RNA"/>
</dbReference>
<evidence type="ECO:0000256" key="1">
    <source>
        <dbReference type="SAM" id="Phobius"/>
    </source>
</evidence>
<accession>A0A147BAG1</accession>
<feature type="non-terminal residue" evidence="2">
    <location>
        <position position="115"/>
    </location>
</feature>
<dbReference type="AlphaFoldDB" id="A0A147BAG1"/>
<feature type="transmembrane region" description="Helical" evidence="1">
    <location>
        <begin position="75"/>
        <end position="92"/>
    </location>
</feature>
<name>A0A147BAG1_IXORI</name>
<keyword evidence="1" id="KW-1133">Transmembrane helix</keyword>
<organism evidence="2">
    <name type="scientific">Ixodes ricinus</name>
    <name type="common">Common tick</name>
    <name type="synonym">Acarus ricinus</name>
    <dbReference type="NCBI Taxonomy" id="34613"/>
    <lineage>
        <taxon>Eukaryota</taxon>
        <taxon>Metazoa</taxon>
        <taxon>Ecdysozoa</taxon>
        <taxon>Arthropoda</taxon>
        <taxon>Chelicerata</taxon>
        <taxon>Arachnida</taxon>
        <taxon>Acari</taxon>
        <taxon>Parasitiformes</taxon>
        <taxon>Ixodida</taxon>
        <taxon>Ixodoidea</taxon>
        <taxon>Ixodidae</taxon>
        <taxon>Ixodinae</taxon>
        <taxon>Ixodes</taxon>
    </lineage>
</organism>
<keyword evidence="1" id="KW-0472">Membrane</keyword>
<evidence type="ECO:0000313" key="2">
    <source>
        <dbReference type="EMBL" id="JAR87734.1"/>
    </source>
</evidence>
<protein>
    <submittedName>
        <fullName evidence="2">Uncharacterized protein</fullName>
    </submittedName>
</protein>
<feature type="non-terminal residue" evidence="2">
    <location>
        <position position="1"/>
    </location>
</feature>
<keyword evidence="1" id="KW-0812">Transmembrane</keyword>
<sequence length="115" mass="13605">PWPRDGVGYHGVVQGVPNLYQKRALRILFSTPRQTVGLSIHRRQIWISFCVPTRGSFQLRVVQRWKLNVSIKKQYYFFFNFLAMFLILSIFFRQNCNIVVSFSNFSLKKSESILQ</sequence>
<reference evidence="2" key="1">
    <citation type="journal article" date="2018" name="PLoS Negl. Trop. Dis.">
        <title>Sialome diversity of ticks revealed by RNAseq of single tick salivary glands.</title>
        <authorList>
            <person name="Perner J."/>
            <person name="Kropackova S."/>
            <person name="Kopacek P."/>
            <person name="Ribeiro J.M."/>
        </authorList>
    </citation>
    <scope>NUCLEOTIDE SEQUENCE</scope>
    <source>
        <strain evidence="2">Siblings of single egg batch collected in Ceske Budejovice</strain>
        <tissue evidence="2">Salivary glands</tissue>
    </source>
</reference>
<proteinExistence type="predicted"/>